<reference evidence="2" key="1">
    <citation type="journal article" date="2020" name="Cell">
        <title>Large-Scale Comparative Analyses of Tick Genomes Elucidate Their Genetic Diversity and Vector Capacities.</title>
        <authorList>
            <consortium name="Tick Genome and Microbiome Consortium (TIGMIC)"/>
            <person name="Jia N."/>
            <person name="Wang J."/>
            <person name="Shi W."/>
            <person name="Du L."/>
            <person name="Sun Y."/>
            <person name="Zhan W."/>
            <person name="Jiang J.F."/>
            <person name="Wang Q."/>
            <person name="Zhang B."/>
            <person name="Ji P."/>
            <person name="Bell-Sakyi L."/>
            <person name="Cui X.M."/>
            <person name="Yuan T.T."/>
            <person name="Jiang B.G."/>
            <person name="Yang W.F."/>
            <person name="Lam T.T."/>
            <person name="Chang Q.C."/>
            <person name="Ding S.J."/>
            <person name="Wang X.J."/>
            <person name="Zhu J.G."/>
            <person name="Ruan X.D."/>
            <person name="Zhao L."/>
            <person name="Wei J.T."/>
            <person name="Ye R.Z."/>
            <person name="Que T.C."/>
            <person name="Du C.H."/>
            <person name="Zhou Y.H."/>
            <person name="Cheng J.X."/>
            <person name="Dai P.F."/>
            <person name="Guo W.B."/>
            <person name="Han X.H."/>
            <person name="Huang E.J."/>
            <person name="Li L.F."/>
            <person name="Wei W."/>
            <person name="Gao Y.C."/>
            <person name="Liu J.Z."/>
            <person name="Shao H.Z."/>
            <person name="Wang X."/>
            <person name="Wang C.C."/>
            <person name="Yang T.C."/>
            <person name="Huo Q.B."/>
            <person name="Li W."/>
            <person name="Chen H.Y."/>
            <person name="Chen S.E."/>
            <person name="Zhou L.G."/>
            <person name="Ni X.B."/>
            <person name="Tian J.H."/>
            <person name="Sheng Y."/>
            <person name="Liu T."/>
            <person name="Pan Y.S."/>
            <person name="Xia L.Y."/>
            <person name="Li J."/>
            <person name="Zhao F."/>
            <person name="Cao W.C."/>
        </authorList>
    </citation>
    <scope>NUCLEOTIDE SEQUENCE</scope>
    <source>
        <strain evidence="2">Rmic-2018</strain>
    </source>
</reference>
<evidence type="ECO:0000256" key="1">
    <source>
        <dbReference type="SAM" id="Phobius"/>
    </source>
</evidence>
<sequence length="212" mass="22283">MVLRTLEIPVSEYPKHNMNGYTFLAFLGVIAAAYAGGYGLGYGHGYGLSYGYGGYGHGYGHGNHGAIVATNLQKFVHHAPARAHVVGALPRVKGNTVVIVGVTADLSNSLDASPRIISGHGCDHRGRVFVVPRCERHLDSCSARSISGCTEPHFGSSSGSAHSLLNHCILFLQVSTIVVSFLSVLLLSAAAAAAAIVFLVFFDVASRNGKTF</sequence>
<keyword evidence="1" id="KW-0472">Membrane</keyword>
<dbReference type="Proteomes" id="UP000821866">
    <property type="component" value="Chromosome 4"/>
</dbReference>
<proteinExistence type="predicted"/>
<dbReference type="EMBL" id="JABSTU010000006">
    <property type="protein sequence ID" value="KAH8028660.1"/>
    <property type="molecule type" value="Genomic_DNA"/>
</dbReference>
<evidence type="ECO:0000313" key="3">
    <source>
        <dbReference type="Proteomes" id="UP000821866"/>
    </source>
</evidence>
<keyword evidence="1" id="KW-1133">Transmembrane helix</keyword>
<name>A0A9J6E2U0_RHIMP</name>
<keyword evidence="3" id="KW-1185">Reference proteome</keyword>
<reference evidence="2" key="2">
    <citation type="submission" date="2021-09" db="EMBL/GenBank/DDBJ databases">
        <authorList>
            <person name="Jia N."/>
            <person name="Wang J."/>
            <person name="Shi W."/>
            <person name="Du L."/>
            <person name="Sun Y."/>
            <person name="Zhan W."/>
            <person name="Jiang J."/>
            <person name="Wang Q."/>
            <person name="Zhang B."/>
            <person name="Ji P."/>
            <person name="Sakyi L.B."/>
            <person name="Cui X."/>
            <person name="Yuan T."/>
            <person name="Jiang B."/>
            <person name="Yang W."/>
            <person name="Lam T.T.-Y."/>
            <person name="Chang Q."/>
            <person name="Ding S."/>
            <person name="Wang X."/>
            <person name="Zhu J."/>
            <person name="Ruan X."/>
            <person name="Zhao L."/>
            <person name="Wei J."/>
            <person name="Que T."/>
            <person name="Du C."/>
            <person name="Cheng J."/>
            <person name="Dai P."/>
            <person name="Han X."/>
            <person name="Huang E."/>
            <person name="Gao Y."/>
            <person name="Liu J."/>
            <person name="Shao H."/>
            <person name="Ye R."/>
            <person name="Li L."/>
            <person name="Wei W."/>
            <person name="Wang X."/>
            <person name="Wang C."/>
            <person name="Huo Q."/>
            <person name="Li W."/>
            <person name="Guo W."/>
            <person name="Chen H."/>
            <person name="Chen S."/>
            <person name="Zhou L."/>
            <person name="Zhou L."/>
            <person name="Ni X."/>
            <person name="Tian J."/>
            <person name="Zhou Y."/>
            <person name="Sheng Y."/>
            <person name="Liu T."/>
            <person name="Pan Y."/>
            <person name="Xia L."/>
            <person name="Li J."/>
            <person name="Zhao F."/>
            <person name="Cao W."/>
        </authorList>
    </citation>
    <scope>NUCLEOTIDE SEQUENCE</scope>
    <source>
        <strain evidence="2">Rmic-2018</strain>
        <tissue evidence="2">Larvae</tissue>
    </source>
</reference>
<comment type="caution">
    <text evidence="2">The sequence shown here is derived from an EMBL/GenBank/DDBJ whole genome shotgun (WGS) entry which is preliminary data.</text>
</comment>
<keyword evidence="1" id="KW-0812">Transmembrane</keyword>
<feature type="transmembrane region" description="Helical" evidence="1">
    <location>
        <begin position="20"/>
        <end position="40"/>
    </location>
</feature>
<evidence type="ECO:0000313" key="2">
    <source>
        <dbReference type="EMBL" id="KAH8028660.1"/>
    </source>
</evidence>
<feature type="transmembrane region" description="Helical" evidence="1">
    <location>
        <begin position="169"/>
        <end position="202"/>
    </location>
</feature>
<dbReference type="AlphaFoldDB" id="A0A9J6E2U0"/>
<organism evidence="2 3">
    <name type="scientific">Rhipicephalus microplus</name>
    <name type="common">Cattle tick</name>
    <name type="synonym">Boophilus microplus</name>
    <dbReference type="NCBI Taxonomy" id="6941"/>
    <lineage>
        <taxon>Eukaryota</taxon>
        <taxon>Metazoa</taxon>
        <taxon>Ecdysozoa</taxon>
        <taxon>Arthropoda</taxon>
        <taxon>Chelicerata</taxon>
        <taxon>Arachnida</taxon>
        <taxon>Acari</taxon>
        <taxon>Parasitiformes</taxon>
        <taxon>Ixodida</taxon>
        <taxon>Ixodoidea</taxon>
        <taxon>Ixodidae</taxon>
        <taxon>Rhipicephalinae</taxon>
        <taxon>Rhipicephalus</taxon>
        <taxon>Boophilus</taxon>
    </lineage>
</organism>
<protein>
    <submittedName>
        <fullName evidence="2">Uncharacterized protein</fullName>
    </submittedName>
</protein>
<accession>A0A9J6E2U0</accession>
<gene>
    <name evidence="2" type="ORF">HPB51_018063</name>
</gene>